<proteinExistence type="predicted"/>
<sequence>MASSPGWPCSNAFPISAKMAEWIAPAGSSAAAMAAWTASAMATGSAGGILGNVSAEDACVECYGLLGTDAGNAARTGSVGMTARMNERHLSVTGLLIARRRAGANPEEEAGVAAKKVRNERHLSVTGLLIGTGRAPRILMRKLASVCCGAQTCTGAQKAYAEARESAMERAGTRGGAQKHGQAMREAAQTVKRSRSRGLRLTRPSGLTSRSPPSSSSSLAGWLVAGMCGGERSSLRMLRSVFSTSQQRGDAPQQRECPAGRERHSAARPSFPQDGRQRCDRKSPRRTGRLSVMERAVCPPEGLRAHDVGPVGEALDELERRVRTRARAAEAAARAARAAEEDAAAREARLRARGQQLAERQRELAERAAWQARRAEGLEERRRLQLWRRQEALAMQEEDLAGRRARLALAAAASAEGAGAAWAAAGPGWGSCRGGRDLSESDRACWPPLA</sequence>
<comment type="caution">
    <text evidence="2">The sequence shown here is derived from an EMBL/GenBank/DDBJ whole genome shotgun (WGS) entry which is preliminary data.</text>
</comment>
<reference evidence="2" key="1">
    <citation type="submission" date="2023-10" db="EMBL/GenBank/DDBJ databases">
        <authorList>
            <person name="Chen Y."/>
            <person name="Shah S."/>
            <person name="Dougan E. K."/>
            <person name="Thang M."/>
            <person name="Chan C."/>
        </authorList>
    </citation>
    <scope>NUCLEOTIDE SEQUENCE [LARGE SCALE GENOMIC DNA]</scope>
</reference>
<gene>
    <name evidence="2" type="ORF">PCOR1329_LOCUS74120</name>
</gene>
<accession>A0ABN9X7D1</accession>
<dbReference type="Proteomes" id="UP001189429">
    <property type="component" value="Unassembled WGS sequence"/>
</dbReference>
<evidence type="ECO:0000313" key="3">
    <source>
        <dbReference type="Proteomes" id="UP001189429"/>
    </source>
</evidence>
<feature type="region of interest" description="Disordered" evidence="1">
    <location>
        <begin position="242"/>
        <end position="288"/>
    </location>
</feature>
<evidence type="ECO:0000256" key="1">
    <source>
        <dbReference type="SAM" id="MobiDB-lite"/>
    </source>
</evidence>
<keyword evidence="3" id="KW-1185">Reference proteome</keyword>
<evidence type="ECO:0000313" key="2">
    <source>
        <dbReference type="EMBL" id="CAK0895347.1"/>
    </source>
</evidence>
<dbReference type="EMBL" id="CAUYUJ010020026">
    <property type="protein sequence ID" value="CAK0895347.1"/>
    <property type="molecule type" value="Genomic_DNA"/>
</dbReference>
<protein>
    <submittedName>
        <fullName evidence="2">Uncharacterized protein</fullName>
    </submittedName>
</protein>
<feature type="compositionally biased region" description="Low complexity" evidence="1">
    <location>
        <begin position="202"/>
        <end position="219"/>
    </location>
</feature>
<organism evidence="2 3">
    <name type="scientific">Prorocentrum cordatum</name>
    <dbReference type="NCBI Taxonomy" id="2364126"/>
    <lineage>
        <taxon>Eukaryota</taxon>
        <taxon>Sar</taxon>
        <taxon>Alveolata</taxon>
        <taxon>Dinophyceae</taxon>
        <taxon>Prorocentrales</taxon>
        <taxon>Prorocentraceae</taxon>
        <taxon>Prorocentrum</taxon>
    </lineage>
</organism>
<name>A0ABN9X7D1_9DINO</name>
<feature type="region of interest" description="Disordered" evidence="1">
    <location>
        <begin position="167"/>
        <end position="220"/>
    </location>
</feature>